<dbReference type="HOGENOM" id="CLU_1822438_0_0_9"/>
<reference evidence="1 2" key="1">
    <citation type="submission" date="2007-09" db="EMBL/GenBank/DDBJ databases">
        <title>Draft genome sequence of Eubacterium dolichum (DSM 3991).</title>
        <authorList>
            <person name="Sudarsanam P."/>
            <person name="Ley R."/>
            <person name="Guruge J."/>
            <person name="Turnbaugh P.J."/>
            <person name="Mahowald M."/>
            <person name="Liep D."/>
            <person name="Gordon J."/>
        </authorList>
    </citation>
    <scope>NUCLEOTIDE SEQUENCE [LARGE SCALE GENOMIC DNA]</scope>
    <source>
        <strain evidence="1 2">DSM 3991</strain>
    </source>
</reference>
<evidence type="ECO:0000313" key="1">
    <source>
        <dbReference type="EMBL" id="EDP11624.1"/>
    </source>
</evidence>
<evidence type="ECO:0000313" key="2">
    <source>
        <dbReference type="Proteomes" id="UP000004090"/>
    </source>
</evidence>
<name>A8RAG3_9FIRM</name>
<organism evidence="1 2">
    <name type="scientific">Amedibacillus dolichus DSM 3991</name>
    <dbReference type="NCBI Taxonomy" id="428127"/>
    <lineage>
        <taxon>Bacteria</taxon>
        <taxon>Bacillati</taxon>
        <taxon>Bacillota</taxon>
        <taxon>Erysipelotrichia</taxon>
        <taxon>Erysipelotrichales</taxon>
        <taxon>Erysipelotrichaceae</taxon>
        <taxon>Amedibacillus</taxon>
    </lineage>
</organism>
<gene>
    <name evidence="1" type="ORF">EUBDOL_00802</name>
</gene>
<protein>
    <submittedName>
        <fullName evidence="1">Uncharacterized protein</fullName>
    </submittedName>
</protein>
<dbReference type="EMBL" id="ABAW02000018">
    <property type="protein sequence ID" value="EDP11624.1"/>
    <property type="molecule type" value="Genomic_DNA"/>
</dbReference>
<dbReference type="GeneID" id="92793088"/>
<dbReference type="RefSeq" id="WP_004798734.1">
    <property type="nucleotide sequence ID" value="NZ_DS483474.1"/>
</dbReference>
<sequence length="141" mass="16971">MIKNNYSGNYQDIYCFQIIEEYDIKRNYNILKMIYSYIFAPAIPISEHLDDEKIKSNYTFCKKLLIKIWVKNQIQPILISFLPTKKTIYVKSHSFKRIYALFTKRKEELIKNYKNIYGSNYEKILSERISKIQKQSLNSSE</sequence>
<accession>A8RAG3</accession>
<dbReference type="AlphaFoldDB" id="A8RAG3"/>
<reference evidence="1 2" key="2">
    <citation type="submission" date="2007-09" db="EMBL/GenBank/DDBJ databases">
        <authorList>
            <person name="Fulton L."/>
            <person name="Clifton S."/>
            <person name="Fulton B."/>
            <person name="Xu J."/>
            <person name="Minx P."/>
            <person name="Pepin K.H."/>
            <person name="Johnson M."/>
            <person name="Thiruvilangam P."/>
            <person name="Bhonagiri V."/>
            <person name="Nash W.E."/>
            <person name="Mardis E.R."/>
            <person name="Wilson R.K."/>
        </authorList>
    </citation>
    <scope>NUCLEOTIDE SEQUENCE [LARGE SCALE GENOMIC DNA]</scope>
    <source>
        <strain evidence="1 2">DSM 3991</strain>
    </source>
</reference>
<dbReference type="Proteomes" id="UP000004090">
    <property type="component" value="Unassembled WGS sequence"/>
</dbReference>
<proteinExistence type="predicted"/>
<comment type="caution">
    <text evidence="1">The sequence shown here is derived from an EMBL/GenBank/DDBJ whole genome shotgun (WGS) entry which is preliminary data.</text>
</comment>